<dbReference type="EMBL" id="CACRXK020003022">
    <property type="protein sequence ID" value="CAB3997097.1"/>
    <property type="molecule type" value="Genomic_DNA"/>
</dbReference>
<sequence>MQNNEIGEEHHLEPQNDAKKKYLAFTLCRYLGKIITLPNWTGFNTKLIYKRDIPTQSKIGYLPIIYASPTELSTVKEILNQSEKIADKLNLKYMCLVFDEAIYAKVQQIRWKEEGYLSRFIVRLGDFHMAMPYCGAISKLFKDTGQKDETITLIENLAAKFPCEEYLTEVISEDFEQLRMAVAMFAQSEAEKKPTFALWLNYIEMVQVLLIFLRATGENNWDQHLSAVRSTLP</sequence>
<dbReference type="PANTHER" id="PTHR47018:SF1">
    <property type="entry name" value="TESMIN_TSO1-LIKE CXC DOMAIN-CONTAINING PROTEIN"/>
    <property type="match status" value="1"/>
</dbReference>
<dbReference type="OrthoDB" id="6021232at2759"/>
<dbReference type="Proteomes" id="UP001152795">
    <property type="component" value="Unassembled WGS sequence"/>
</dbReference>
<gene>
    <name evidence="1" type="ORF">PACLA_8A045443</name>
</gene>
<keyword evidence="2" id="KW-1185">Reference proteome</keyword>
<evidence type="ECO:0000313" key="2">
    <source>
        <dbReference type="Proteomes" id="UP001152795"/>
    </source>
</evidence>
<reference evidence="1" key="1">
    <citation type="submission" date="2020-04" db="EMBL/GenBank/DDBJ databases">
        <authorList>
            <person name="Alioto T."/>
            <person name="Alioto T."/>
            <person name="Gomez Garrido J."/>
        </authorList>
    </citation>
    <scope>NUCLEOTIDE SEQUENCE</scope>
    <source>
        <strain evidence="1">A484AB</strain>
    </source>
</reference>
<comment type="caution">
    <text evidence="1">The sequence shown here is derived from an EMBL/GenBank/DDBJ whole genome shotgun (WGS) entry which is preliminary data.</text>
</comment>
<name>A0A6S7HUV5_PARCT</name>
<evidence type="ECO:0000313" key="1">
    <source>
        <dbReference type="EMBL" id="CAB3997097.1"/>
    </source>
</evidence>
<organism evidence="1 2">
    <name type="scientific">Paramuricea clavata</name>
    <name type="common">Red gorgonian</name>
    <name type="synonym">Violescent sea-whip</name>
    <dbReference type="NCBI Taxonomy" id="317549"/>
    <lineage>
        <taxon>Eukaryota</taxon>
        <taxon>Metazoa</taxon>
        <taxon>Cnidaria</taxon>
        <taxon>Anthozoa</taxon>
        <taxon>Octocorallia</taxon>
        <taxon>Malacalcyonacea</taxon>
        <taxon>Plexauridae</taxon>
        <taxon>Paramuricea</taxon>
    </lineage>
</organism>
<accession>A0A6S7HUV5</accession>
<dbReference type="AlphaFoldDB" id="A0A6S7HUV5"/>
<protein>
    <submittedName>
        <fullName evidence="1">Uncharacterized protein</fullName>
    </submittedName>
</protein>
<dbReference type="PANTHER" id="PTHR47018">
    <property type="entry name" value="CXC DOMAIN-CONTAINING PROTEIN-RELATED"/>
    <property type="match status" value="1"/>
</dbReference>
<proteinExistence type="predicted"/>